<dbReference type="AlphaFoldDB" id="A0A4C2E8G6"/>
<sequence>MLSSEATMVYSTTYNSNLQTTNSFTVSSSESQGFAWNQDLFASQYQQMCKVVYDGHEDTIDGLLEYIRRYSGNSKNVGGATLSFKYDEDGDEALTDCENNEEEVEFEPREVPEWSFFHPKVCEELNRPRRISERSLSFVSDSKNGSFNRCDTAVIEVDSNTPENNHFKWLLTVGK</sequence>
<dbReference type="EMBL" id="BIMX01000018">
    <property type="protein sequence ID" value="GCF00465.1"/>
    <property type="molecule type" value="Genomic_DNA"/>
</dbReference>
<evidence type="ECO:0000313" key="1">
    <source>
        <dbReference type="EMBL" id="GCF00465.1"/>
    </source>
</evidence>
<accession>A0A4C2E8G6</accession>
<gene>
    <name evidence="1" type="ORF">ZYGM_002984</name>
</gene>
<dbReference type="Proteomes" id="UP000301737">
    <property type="component" value="Unassembled WGS sequence"/>
</dbReference>
<organism evidence="1 2">
    <name type="scientific">Zygosaccharomyces mellis</name>
    <dbReference type="NCBI Taxonomy" id="42258"/>
    <lineage>
        <taxon>Eukaryota</taxon>
        <taxon>Fungi</taxon>
        <taxon>Dikarya</taxon>
        <taxon>Ascomycota</taxon>
        <taxon>Saccharomycotina</taxon>
        <taxon>Saccharomycetes</taxon>
        <taxon>Saccharomycetales</taxon>
        <taxon>Saccharomycetaceae</taxon>
        <taxon>Zygosaccharomyces</taxon>
    </lineage>
</organism>
<name>A0A4C2E8G6_9SACH</name>
<dbReference type="OrthoDB" id="4063176at2759"/>
<comment type="caution">
    <text evidence="1">The sequence shown here is derived from an EMBL/GenBank/DDBJ whole genome shotgun (WGS) entry which is preliminary data.</text>
</comment>
<keyword evidence="2" id="KW-1185">Reference proteome</keyword>
<proteinExistence type="predicted"/>
<reference evidence="1 2" key="1">
    <citation type="submission" date="2019-01" db="EMBL/GenBank/DDBJ databases">
        <title>Draft Genome Sequencing of Zygosaccharomyces mellis Ca-7.</title>
        <authorList>
            <person name="Shiwa Y."/>
            <person name="Kanesaki Y."/>
            <person name="Ishige T."/>
            <person name="Mura K."/>
            <person name="Hori T."/>
            <person name="Tamura T."/>
        </authorList>
    </citation>
    <scope>NUCLEOTIDE SEQUENCE [LARGE SCALE GENOMIC DNA]</scope>
    <source>
        <strain evidence="1 2">Ca-7</strain>
    </source>
</reference>
<protein>
    <submittedName>
        <fullName evidence="1">Uncharacterized protein</fullName>
    </submittedName>
</protein>
<evidence type="ECO:0000313" key="2">
    <source>
        <dbReference type="Proteomes" id="UP000301737"/>
    </source>
</evidence>